<dbReference type="CDD" id="cd16424">
    <property type="entry name" value="VirB8"/>
    <property type="match status" value="1"/>
</dbReference>
<keyword evidence="3 5" id="KW-1133">Transmembrane helix</keyword>
<dbReference type="GO" id="GO:0016020">
    <property type="term" value="C:membrane"/>
    <property type="evidence" value="ECO:0007669"/>
    <property type="project" value="UniProtKB-SubCell"/>
</dbReference>
<comment type="subcellular location">
    <subcellularLocation>
        <location evidence="1">Membrane</location>
        <topology evidence="1">Single-pass membrane protein</topology>
    </subcellularLocation>
</comment>
<keyword evidence="7" id="KW-0614">Plasmid</keyword>
<dbReference type="Pfam" id="PF04335">
    <property type="entry name" value="VirB8"/>
    <property type="match status" value="1"/>
</dbReference>
<proteinExistence type="predicted"/>
<protein>
    <submittedName>
        <fullName evidence="7">VirB8</fullName>
    </submittedName>
</protein>
<accession>B0ZB77</accession>
<keyword evidence="2 5" id="KW-0812">Transmembrane</keyword>
<reference evidence="7" key="1">
    <citation type="journal article" date="2008" name="FEMS Microbiol. Ecol.">
        <title>Comparative genomics of the pIPO2/pSB102 family of environmental plasmids: sequence, evolution, and ecology of pTer331 isolated from Collimonas fungivorans Ter331.</title>
        <authorList>
            <person name="Mela F."/>
            <person name="Fritsche K."/>
            <person name="Boersma H."/>
            <person name="van Elsas J.D."/>
            <person name="Bartels D."/>
            <person name="Meyer F."/>
            <person name="de Boer W."/>
            <person name="van Veen J.A."/>
            <person name="Leveau J.H."/>
        </authorList>
    </citation>
    <scope>NUCLEOTIDE SEQUENCE [LARGE SCALE GENOMIC DNA]</scope>
    <source>
        <strain evidence="7">Ter331</strain>
        <plasmid evidence="7">pTer331</plasmid>
    </source>
</reference>
<gene>
    <name evidence="7" type="primary">virB8</name>
</gene>
<dbReference type="InterPro" id="IPR026264">
    <property type="entry name" value="VirB8/PtlE"/>
</dbReference>
<name>B0ZB77_COLFT</name>
<dbReference type="AlphaFoldDB" id="B0ZB77"/>
<evidence type="ECO:0000259" key="6">
    <source>
        <dbReference type="Pfam" id="PF04335"/>
    </source>
</evidence>
<evidence type="ECO:0000256" key="1">
    <source>
        <dbReference type="ARBA" id="ARBA00004167"/>
    </source>
</evidence>
<geneLocation type="plasmid" evidence="7">
    <name>pTer331</name>
</geneLocation>
<evidence type="ECO:0000313" key="7">
    <source>
        <dbReference type="EMBL" id="ABZ01498.1"/>
    </source>
</evidence>
<dbReference type="SUPFAM" id="SSF54427">
    <property type="entry name" value="NTF2-like"/>
    <property type="match status" value="1"/>
</dbReference>
<dbReference type="EMBL" id="EU315244">
    <property type="protein sequence ID" value="ABZ01498.1"/>
    <property type="molecule type" value="Genomic_DNA"/>
</dbReference>
<dbReference type="GO" id="GO:0030255">
    <property type="term" value="P:protein secretion by the type IV secretion system"/>
    <property type="evidence" value="ECO:0007669"/>
    <property type="project" value="InterPro"/>
</dbReference>
<keyword evidence="4 5" id="KW-0472">Membrane</keyword>
<dbReference type="PIRSF" id="PIRSF003299">
    <property type="entry name" value="VirB8_PtlE"/>
    <property type="match status" value="1"/>
</dbReference>
<evidence type="ECO:0000256" key="3">
    <source>
        <dbReference type="ARBA" id="ARBA00022989"/>
    </source>
</evidence>
<feature type="domain" description="Bacterial virulence protein VirB8" evidence="6">
    <location>
        <begin position="21"/>
        <end position="230"/>
    </location>
</feature>
<dbReference type="InterPro" id="IPR007430">
    <property type="entry name" value="VirB8"/>
</dbReference>
<dbReference type="InterPro" id="IPR032710">
    <property type="entry name" value="NTF2-like_dom_sf"/>
</dbReference>
<organism evidence="7">
    <name type="scientific">Collimonas fungivorans (strain Ter331)</name>
    <dbReference type="NCBI Taxonomy" id="1005048"/>
    <lineage>
        <taxon>Bacteria</taxon>
        <taxon>Pseudomonadati</taxon>
        <taxon>Pseudomonadota</taxon>
        <taxon>Betaproteobacteria</taxon>
        <taxon>Burkholderiales</taxon>
        <taxon>Oxalobacteraceae</taxon>
        <taxon>Collimonas</taxon>
    </lineage>
</organism>
<sequence length="236" mass="26194">MFGKKPGVETPTDEKPVFEQAINWESSRVLSVEKSERRAWRVAFASVGVAVLAIAAIAMMMPLKESVPYVIRVDNTTGVPDIVTAITDKAVTGDEVMDKYWLAQYVRARETYDWYTLQRDYNTVGLLSSANVGQGYAQLFEGKDALDKTYGKTVRATVEILSVVPTGKNTGTVRFIKTTKRVDQEGSPGTVTKWVATVAYEYRSTALIKESARLVNPFGFQVLTYRVDPEMVGSVQ</sequence>
<evidence type="ECO:0000256" key="2">
    <source>
        <dbReference type="ARBA" id="ARBA00022692"/>
    </source>
</evidence>
<evidence type="ECO:0000256" key="4">
    <source>
        <dbReference type="ARBA" id="ARBA00023136"/>
    </source>
</evidence>
<feature type="transmembrane region" description="Helical" evidence="5">
    <location>
        <begin position="42"/>
        <end position="63"/>
    </location>
</feature>
<dbReference type="Gene3D" id="3.10.450.230">
    <property type="entry name" value="VirB8 protein"/>
    <property type="match status" value="1"/>
</dbReference>
<dbReference type="RefSeq" id="WP_012274947.1">
    <property type="nucleotide sequence ID" value="NC_010332.1"/>
</dbReference>
<evidence type="ECO:0000256" key="5">
    <source>
        <dbReference type="SAM" id="Phobius"/>
    </source>
</evidence>